<accession>A0A840U6X2</accession>
<comment type="caution">
    <text evidence="1">The sequence shown here is derived from an EMBL/GenBank/DDBJ whole genome shotgun (WGS) entry which is preliminary data.</text>
</comment>
<organism evidence="1 2">
    <name type="scientific">Rhabdobacter roseus</name>
    <dbReference type="NCBI Taxonomy" id="1655419"/>
    <lineage>
        <taxon>Bacteria</taxon>
        <taxon>Pseudomonadati</taxon>
        <taxon>Bacteroidota</taxon>
        <taxon>Cytophagia</taxon>
        <taxon>Cytophagales</taxon>
        <taxon>Cytophagaceae</taxon>
        <taxon>Rhabdobacter</taxon>
    </lineage>
</organism>
<keyword evidence="2" id="KW-1185">Reference proteome</keyword>
<dbReference type="AlphaFoldDB" id="A0A840U6X2"/>
<dbReference type="EMBL" id="JACHGF010000020">
    <property type="protein sequence ID" value="MBB5287569.1"/>
    <property type="molecule type" value="Genomic_DNA"/>
</dbReference>
<gene>
    <name evidence="1" type="ORF">HNQ92_005733</name>
</gene>
<dbReference type="RefSeq" id="WP_184179990.1">
    <property type="nucleotide sequence ID" value="NZ_JACHGF010000020.1"/>
</dbReference>
<proteinExistence type="predicted"/>
<dbReference type="Proteomes" id="UP000557307">
    <property type="component" value="Unassembled WGS sequence"/>
</dbReference>
<evidence type="ECO:0000313" key="1">
    <source>
        <dbReference type="EMBL" id="MBB5287569.1"/>
    </source>
</evidence>
<evidence type="ECO:0000313" key="2">
    <source>
        <dbReference type="Proteomes" id="UP000557307"/>
    </source>
</evidence>
<sequence>MKPQPQTTPQPQAANRWLLLLALWGSLFCFSPALPAVSCLQPAAPQTELVARLARLQKGPIRFRRASSQVPTLGPDRSAAALRRLVRVHDQAAQVAFLQSAPLPISFVGGWVPPKTIPQSSAEPLGSFLAAKSFA</sequence>
<protein>
    <submittedName>
        <fullName evidence="1">Uncharacterized protein</fullName>
    </submittedName>
</protein>
<name>A0A840U6X2_9BACT</name>
<reference evidence="1 2" key="1">
    <citation type="submission" date="2020-08" db="EMBL/GenBank/DDBJ databases">
        <title>Genomic Encyclopedia of Type Strains, Phase IV (KMG-IV): sequencing the most valuable type-strain genomes for metagenomic binning, comparative biology and taxonomic classification.</title>
        <authorList>
            <person name="Goeker M."/>
        </authorList>
    </citation>
    <scope>NUCLEOTIDE SEQUENCE [LARGE SCALE GENOMIC DNA]</scope>
    <source>
        <strain evidence="1 2">DSM 105074</strain>
    </source>
</reference>